<keyword evidence="2" id="KW-1185">Reference proteome</keyword>
<dbReference type="RefSeq" id="WP_018710922.1">
    <property type="nucleotide sequence ID" value="NZ_CALULB010000002.1"/>
</dbReference>
<gene>
    <name evidence="1" type="ORF">NW209_02090</name>
</gene>
<comment type="caution">
    <text evidence="1">The sequence shown here is derived from an EMBL/GenBank/DDBJ whole genome shotgun (WGS) entry which is preliminary data.</text>
</comment>
<dbReference type="EMBL" id="JANRHJ010000002">
    <property type="protein sequence ID" value="MCR8872821.1"/>
    <property type="molecule type" value="Genomic_DNA"/>
</dbReference>
<evidence type="ECO:0000313" key="1">
    <source>
        <dbReference type="EMBL" id="MCR8872821.1"/>
    </source>
</evidence>
<evidence type="ECO:0000313" key="2">
    <source>
        <dbReference type="Proteomes" id="UP001204579"/>
    </source>
</evidence>
<dbReference type="AlphaFoldDB" id="A0AAW5MWS9"/>
<sequence>MKKLIYTSSAWTGFFFLAATLILCSCHKDEYSPISATKQQRGILLTFSSESNKKPLDDNRFVAGITVFGNESQAQLPCTVKKINGKPYLFFVADLPDAKNMKFTGDQKKATAMTEITLKVNKEKATLKCYFQYQDASKPPMPTASNTSIILESITLDRKTIKRGNKTVIDGNLVFPLQMDAKGKLH</sequence>
<dbReference type="GeneID" id="82443373"/>
<dbReference type="PROSITE" id="PS51257">
    <property type="entry name" value="PROKAR_LIPOPROTEIN"/>
    <property type="match status" value="1"/>
</dbReference>
<evidence type="ECO:0008006" key="3">
    <source>
        <dbReference type="Google" id="ProtNLM"/>
    </source>
</evidence>
<accession>A0AAW5MWS9</accession>
<organism evidence="1 2">
    <name type="scientific">Phocaeicola barnesiae</name>
    <dbReference type="NCBI Taxonomy" id="376804"/>
    <lineage>
        <taxon>Bacteria</taxon>
        <taxon>Pseudomonadati</taxon>
        <taxon>Bacteroidota</taxon>
        <taxon>Bacteroidia</taxon>
        <taxon>Bacteroidales</taxon>
        <taxon>Bacteroidaceae</taxon>
        <taxon>Phocaeicola</taxon>
    </lineage>
</organism>
<name>A0AAW5MWS9_9BACT</name>
<proteinExistence type="predicted"/>
<protein>
    <recommendedName>
        <fullName evidence="3">Lipoprotein</fullName>
    </recommendedName>
</protein>
<reference evidence="1 2" key="1">
    <citation type="submission" date="2022-08" db="EMBL/GenBank/DDBJ databases">
        <authorList>
            <person name="Zeman M."/>
            <person name="Kubasova T."/>
        </authorList>
    </citation>
    <scope>NUCLEOTIDE SEQUENCE [LARGE SCALE GENOMIC DNA]</scope>
    <source>
        <strain evidence="1 2">ET62</strain>
    </source>
</reference>
<dbReference type="Proteomes" id="UP001204579">
    <property type="component" value="Unassembled WGS sequence"/>
</dbReference>